<feature type="domain" description="BetI-type transcriptional repressor C-terminal" evidence="1">
    <location>
        <begin position="49"/>
        <end position="148"/>
    </location>
</feature>
<keyword evidence="3" id="KW-1185">Reference proteome</keyword>
<dbReference type="Gene3D" id="1.10.357.10">
    <property type="entry name" value="Tetracycline Repressor, domain 2"/>
    <property type="match status" value="1"/>
</dbReference>
<accession>A0A2T1A4E0</accession>
<evidence type="ECO:0000313" key="2">
    <source>
        <dbReference type="EMBL" id="PRZ43465.1"/>
    </source>
</evidence>
<evidence type="ECO:0000313" key="3">
    <source>
        <dbReference type="Proteomes" id="UP000237752"/>
    </source>
</evidence>
<dbReference type="AlphaFoldDB" id="A0A2T1A4E0"/>
<dbReference type="EMBL" id="PVUE01000002">
    <property type="protein sequence ID" value="PRZ43465.1"/>
    <property type="molecule type" value="Genomic_DNA"/>
</dbReference>
<dbReference type="Pfam" id="PF13977">
    <property type="entry name" value="TetR_C_6"/>
    <property type="match status" value="1"/>
</dbReference>
<dbReference type="SUPFAM" id="SSF48498">
    <property type="entry name" value="Tetracyclin repressor-like, C-terminal domain"/>
    <property type="match status" value="1"/>
</dbReference>
<dbReference type="InterPro" id="IPR036271">
    <property type="entry name" value="Tet_transcr_reg_TetR-rel_C_sf"/>
</dbReference>
<organism evidence="2 3">
    <name type="scientific">Antricoccus suffuscus</name>
    <dbReference type="NCBI Taxonomy" id="1629062"/>
    <lineage>
        <taxon>Bacteria</taxon>
        <taxon>Bacillati</taxon>
        <taxon>Actinomycetota</taxon>
        <taxon>Actinomycetes</taxon>
        <taxon>Geodermatophilales</taxon>
        <taxon>Antricoccaceae</taxon>
        <taxon>Antricoccus</taxon>
    </lineage>
</organism>
<dbReference type="InterPro" id="IPR039538">
    <property type="entry name" value="BetI_C"/>
</dbReference>
<reference evidence="2 3" key="1">
    <citation type="submission" date="2018-03" db="EMBL/GenBank/DDBJ databases">
        <title>Genomic Encyclopedia of Archaeal and Bacterial Type Strains, Phase II (KMG-II): from individual species to whole genera.</title>
        <authorList>
            <person name="Goeker M."/>
        </authorList>
    </citation>
    <scope>NUCLEOTIDE SEQUENCE [LARGE SCALE GENOMIC DNA]</scope>
    <source>
        <strain evidence="2 3">DSM 100065</strain>
    </source>
</reference>
<name>A0A2T1A4E0_9ACTN</name>
<gene>
    <name evidence="2" type="ORF">CLV47_102151</name>
</gene>
<comment type="caution">
    <text evidence="2">The sequence shown here is derived from an EMBL/GenBank/DDBJ whole genome shotgun (WGS) entry which is preliminary data.</text>
</comment>
<protein>
    <submittedName>
        <fullName evidence="2">TetR family transcriptional regulator</fullName>
    </submittedName>
</protein>
<dbReference type="Proteomes" id="UP000237752">
    <property type="component" value="Unassembled WGS sequence"/>
</dbReference>
<sequence length="162" mass="18288">MPQSAFHYCFRSRQELLREVVVGLLPQQMEASLSVVDRRGSLQTVLRKALVSYWDHVESEPLLHNVLYDITTTALRDPDLVDLAHMQYARFQETASEVLKAVAEIRNVSWTLPLPVLARMLVNVLDGMTLNYIVDRDRKAARAVLDSFAPILAGLAKSNKAK</sequence>
<evidence type="ECO:0000259" key="1">
    <source>
        <dbReference type="Pfam" id="PF13977"/>
    </source>
</evidence>
<proteinExistence type="predicted"/>